<reference evidence="5 6" key="1">
    <citation type="submission" date="2019-08" db="EMBL/GenBank/DDBJ databases">
        <title>Ulvibacter marinistellae sp. nov., isolated from a starfish, Patiria pectinifera.</title>
        <authorList>
            <person name="Kawano K."/>
            <person name="Ushijima N."/>
            <person name="Kihara M."/>
            <person name="Itoh H."/>
        </authorList>
    </citation>
    <scope>NUCLEOTIDE SEQUENCE [LARGE SCALE GENOMIC DNA]</scope>
    <source>
        <strain evidence="5 6">KK4</strain>
    </source>
</reference>
<dbReference type="NCBIfam" id="TIGR04183">
    <property type="entry name" value="Por_Secre_tail"/>
    <property type="match status" value="1"/>
</dbReference>
<organism evidence="5 6">
    <name type="scientific">Patiriisocius marinistellae</name>
    <dbReference type="NCBI Taxonomy" id="2494560"/>
    <lineage>
        <taxon>Bacteria</taxon>
        <taxon>Pseudomonadati</taxon>
        <taxon>Bacteroidota</taxon>
        <taxon>Flavobacteriia</taxon>
        <taxon>Flavobacteriales</taxon>
        <taxon>Flavobacteriaceae</taxon>
        <taxon>Patiriisocius</taxon>
    </lineage>
</organism>
<evidence type="ECO:0000313" key="5">
    <source>
        <dbReference type="EMBL" id="GEQ85539.1"/>
    </source>
</evidence>
<dbReference type="RefSeq" id="WP_151893451.1">
    <property type="nucleotide sequence ID" value="NZ_BKCF01000001.1"/>
</dbReference>
<name>A0A5J4FZD6_9FLAO</name>
<dbReference type="Pfam" id="PF07593">
    <property type="entry name" value="UnbV_ASPIC"/>
    <property type="match status" value="1"/>
</dbReference>
<evidence type="ECO:0000259" key="3">
    <source>
        <dbReference type="Pfam" id="PF07593"/>
    </source>
</evidence>
<feature type="chain" id="PRO_5023932691" description="T9SS type A sorting domain-containing protein" evidence="2">
    <location>
        <begin position="20"/>
        <end position="545"/>
    </location>
</feature>
<dbReference type="InterPro" id="IPR011519">
    <property type="entry name" value="UnbV_ASPIC"/>
</dbReference>
<dbReference type="PANTHER" id="PTHR16026">
    <property type="entry name" value="CARTILAGE ACIDIC PROTEIN 1"/>
    <property type="match status" value="1"/>
</dbReference>
<dbReference type="Proteomes" id="UP000326994">
    <property type="component" value="Unassembled WGS sequence"/>
</dbReference>
<gene>
    <name evidence="5" type="ORF">ULMS_10470</name>
</gene>
<dbReference type="InterPro" id="IPR026444">
    <property type="entry name" value="Secre_tail"/>
</dbReference>
<dbReference type="Pfam" id="PF18962">
    <property type="entry name" value="Por_Secre_tail"/>
    <property type="match status" value="1"/>
</dbReference>
<dbReference type="InterPro" id="IPR013517">
    <property type="entry name" value="FG-GAP"/>
</dbReference>
<dbReference type="Pfam" id="PF13517">
    <property type="entry name" value="FG-GAP_3"/>
    <property type="match status" value="3"/>
</dbReference>
<evidence type="ECO:0000256" key="1">
    <source>
        <dbReference type="ARBA" id="ARBA00022729"/>
    </source>
</evidence>
<dbReference type="EMBL" id="BKCF01000001">
    <property type="protein sequence ID" value="GEQ85539.1"/>
    <property type="molecule type" value="Genomic_DNA"/>
</dbReference>
<evidence type="ECO:0000256" key="2">
    <source>
        <dbReference type="SAM" id="SignalP"/>
    </source>
</evidence>
<dbReference type="PANTHER" id="PTHR16026:SF0">
    <property type="entry name" value="CARTILAGE ACIDIC PROTEIN 1"/>
    <property type="match status" value="1"/>
</dbReference>
<sequence>MKNLITLITIICLNTVVNAQDVTFTEQTITPTNLIYGISDVNGDYLDDIIIPKADNLFIYHQSTAGTLEMTTIPTTVTHGAEWSLAVADYDNNGINDLMYGAETGVSFLQANVDGTAFTENDTSTTSIFCQRGNFIDINNDGFIDGFMCNDESPNNYFINDGTGNFLPDNQGGIGDTPGGGNYGSIWFDYDGDKDMDVYISKCIAGGGTGPTDPRRVDQLHRNNGDGTFTDVAPAAGVDLGVQSWSTATGDFDNDGDMDLVVADQHNNEIGTKLMINNGDGTFTDMTMGSGFEGQDQSVTIVAFDFNNDGFIDIYAEFGQGIFLNNGDLTFTQNTTDILGRGTVGDINNDGFLDIKATTTDKLLVNNGNSNNYLTLNLKGIESNPNGIGAIITITGDFGTQVRHVQSGIGFLQAHTLNPHFGLGDAAQVTSVLIEWPSGVVDFIENVSVNEALFVEEGSNPILGISEISTNTTIELFPIPATTTLSINTSEILKPKARITSLLGVAINANIQNNTVNIQSLASGTYFLILETENGQRLSKKFVKE</sequence>
<keyword evidence="1 2" id="KW-0732">Signal</keyword>
<dbReference type="InterPro" id="IPR027039">
    <property type="entry name" value="Crtac1"/>
</dbReference>
<dbReference type="SUPFAM" id="SSF69318">
    <property type="entry name" value="Integrin alpha N-terminal domain"/>
    <property type="match status" value="1"/>
</dbReference>
<dbReference type="AlphaFoldDB" id="A0A5J4FZD6"/>
<feature type="signal peptide" evidence="2">
    <location>
        <begin position="1"/>
        <end position="19"/>
    </location>
</feature>
<evidence type="ECO:0000259" key="4">
    <source>
        <dbReference type="Pfam" id="PF18962"/>
    </source>
</evidence>
<feature type="domain" description="Secretion system C-terminal sorting" evidence="4">
    <location>
        <begin position="476"/>
        <end position="542"/>
    </location>
</feature>
<dbReference type="OrthoDB" id="9816120at2"/>
<protein>
    <recommendedName>
        <fullName evidence="7">T9SS type A sorting domain-containing protein</fullName>
    </recommendedName>
</protein>
<evidence type="ECO:0000313" key="6">
    <source>
        <dbReference type="Proteomes" id="UP000326994"/>
    </source>
</evidence>
<feature type="domain" description="ASPIC/UnbV" evidence="3">
    <location>
        <begin position="387"/>
        <end position="452"/>
    </location>
</feature>
<proteinExistence type="predicted"/>
<dbReference type="Gene3D" id="2.130.10.130">
    <property type="entry name" value="Integrin alpha, N-terminal"/>
    <property type="match status" value="2"/>
</dbReference>
<dbReference type="InterPro" id="IPR028994">
    <property type="entry name" value="Integrin_alpha_N"/>
</dbReference>
<keyword evidence="6" id="KW-1185">Reference proteome</keyword>
<evidence type="ECO:0008006" key="7">
    <source>
        <dbReference type="Google" id="ProtNLM"/>
    </source>
</evidence>
<comment type="caution">
    <text evidence="5">The sequence shown here is derived from an EMBL/GenBank/DDBJ whole genome shotgun (WGS) entry which is preliminary data.</text>
</comment>
<accession>A0A5J4FZD6</accession>